<reference evidence="1 2" key="1">
    <citation type="submission" date="2024-03" db="EMBL/GenBank/DDBJ databases">
        <title>Human intestinal bacterial collection.</title>
        <authorList>
            <person name="Pauvert C."/>
            <person name="Hitch T.C.A."/>
            <person name="Clavel T."/>
        </authorList>
    </citation>
    <scope>NUCLEOTIDE SEQUENCE [LARGE SCALE GENOMIC DNA]</scope>
    <source>
        <strain evidence="1 2">CLA-AA-H190</strain>
    </source>
</reference>
<keyword evidence="2" id="KW-1185">Reference proteome</keyword>
<comment type="caution">
    <text evidence="1">The sequence shown here is derived from an EMBL/GenBank/DDBJ whole genome shotgun (WGS) entry which is preliminary data.</text>
</comment>
<evidence type="ECO:0000313" key="2">
    <source>
        <dbReference type="Proteomes" id="UP001469749"/>
    </source>
</evidence>
<dbReference type="EMBL" id="JBBMEK010000264">
    <property type="protein sequence ID" value="MEQ2366412.1"/>
    <property type="molecule type" value="Genomic_DNA"/>
</dbReference>
<evidence type="ECO:0000313" key="1">
    <source>
        <dbReference type="EMBL" id="MEQ2366412.1"/>
    </source>
</evidence>
<gene>
    <name evidence="1" type="ORF">WMO25_15210</name>
</gene>
<name>A0ABV1B877_9FIRM</name>
<protein>
    <submittedName>
        <fullName evidence="1">Uncharacterized protein</fullName>
    </submittedName>
</protein>
<dbReference type="Proteomes" id="UP001469749">
    <property type="component" value="Unassembled WGS sequence"/>
</dbReference>
<organism evidence="1 2">
    <name type="scientific">Coprococcus intestinihominis</name>
    <dbReference type="NCBI Taxonomy" id="3133154"/>
    <lineage>
        <taxon>Bacteria</taxon>
        <taxon>Bacillati</taxon>
        <taxon>Bacillota</taxon>
        <taxon>Clostridia</taxon>
        <taxon>Lachnospirales</taxon>
        <taxon>Lachnospiraceae</taxon>
        <taxon>Coprococcus</taxon>
    </lineage>
</organism>
<dbReference type="RefSeq" id="WP_349086020.1">
    <property type="nucleotide sequence ID" value="NZ_JBBMEK010000264.1"/>
</dbReference>
<accession>A0ABV1B877</accession>
<sequence length="68" mass="7912">MYTVKRIEEDLDFGCEEREEGAPVMAVVTLIDSFGEEMRVKAEDAMLYERDINEGDKVYFDKDKLEKA</sequence>
<proteinExistence type="predicted"/>